<feature type="domain" description="Alkaline phosphatase-like protein PglZ second" evidence="2">
    <location>
        <begin position="182"/>
        <end position="324"/>
    </location>
</feature>
<evidence type="ECO:0000313" key="4">
    <source>
        <dbReference type="EMBL" id="NIJ14662.1"/>
    </source>
</evidence>
<dbReference type="Pfam" id="PF25863">
    <property type="entry name" value="PglZ_C"/>
    <property type="match status" value="1"/>
</dbReference>
<keyword evidence="5" id="KW-1185">Reference proteome</keyword>
<dbReference type="AlphaFoldDB" id="A0A7X5UVN3"/>
<name>A0A7X5UVN3_9PSEU</name>
<dbReference type="EMBL" id="JAAOYM010000002">
    <property type="protein sequence ID" value="NIJ14662.1"/>
    <property type="molecule type" value="Genomic_DNA"/>
</dbReference>
<dbReference type="Proteomes" id="UP000545493">
    <property type="component" value="Unassembled WGS sequence"/>
</dbReference>
<feature type="domain" description="Alkaline phosphatase-like protein PglZ C-terminal" evidence="3">
    <location>
        <begin position="788"/>
        <end position="888"/>
    </location>
</feature>
<dbReference type="Pfam" id="PF25861">
    <property type="entry name" value="PglZ_2nd"/>
    <property type="match status" value="1"/>
</dbReference>
<feature type="region of interest" description="Disordered" evidence="1">
    <location>
        <begin position="758"/>
        <end position="779"/>
    </location>
</feature>
<reference evidence="4 5" key="1">
    <citation type="submission" date="2020-03" db="EMBL/GenBank/DDBJ databases">
        <title>Sequencing the genomes of 1000 actinobacteria strains.</title>
        <authorList>
            <person name="Klenk H.-P."/>
        </authorList>
    </citation>
    <scope>NUCLEOTIDE SEQUENCE [LARGE SCALE GENOMIC DNA]</scope>
    <source>
        <strain evidence="4 5">DSM 45685</strain>
    </source>
</reference>
<accession>A0A7X5UVN3</accession>
<evidence type="ECO:0000259" key="3">
    <source>
        <dbReference type="Pfam" id="PF25863"/>
    </source>
</evidence>
<dbReference type="Pfam" id="PF08665">
    <property type="entry name" value="PglZ"/>
    <property type="match status" value="1"/>
</dbReference>
<dbReference type="InterPro" id="IPR058881">
    <property type="entry name" value="PglZ_2nd"/>
</dbReference>
<proteinExistence type="predicted"/>
<protein>
    <recommendedName>
        <fullName evidence="6">PglZ domain-containing protein</fullName>
    </recommendedName>
</protein>
<sequence>MSAPAIDHRIVEALVQTWLPHAKGRRLLLVYGRYTDSAGSFVVSTDRTANPVRRRVHVSDQHSVLGIVEAWEEHQQAHEADDDLLVVTTSVDDSQLGWDIRGYAIGRSTRTVDKVRIVAQRFGAVDVDPRIRQEPWLVDALLDAEPADGWPRNGSVLTRDSAIRALIGARLGQDTIGEGSLDVSALLEFSRDPAGPAYFAELPAAERDGLTRWLADTVGPAAVVPLRLAVQGRAADAIPLGVVGTAATNPDAALAVGALLPGTQAEELRAFTDAVAAVLERWVSEAETSRHGDAARHRVLDVVRRADELATQAQVTEALAGNPFLPSAFTVRLRELAAALTAKPDPTSLAEAERALDRVREHALARLEPRRREAAEMAVRLQRWLARPQPELTSVAEAVTGHLSEWAWVDRALNTLWEGDPFGDPVVGQAYRTVCEAVRARRTALDEDFATRLATWVKHADSTDTGGCLLVEQVLGEVAAPLRGKLAPLIVVLDGMSGAVAVELGQRLAGRAWTEVSPVAGRRAAAVAAIPSVTRASRASLLTGAITAGDQAAEKDGFKALWKRHGDPKAELFHRGDIAGDAGHRLSDPLLAALSESGSVVGVVLNTIDYALDHGQEGHRTGWAPEDITYLPELLDAARSYGRPVVLVSDHGHVLDRATEDRVDAGGVESARWRTGTPDDGEMALTGPRVVYGEGSVVVPWREDIRYTTRKAGYHGGASLAELTVPVLVLLPAPARAPSGWHVLEPEQLTPKWWTRQTAATPAAEPKPRARKPSKPSDAVPLFTVESKAESLGNRVVASGTYDAQRAFVPKAPNKQVVAAVIDALVAADNRLPLSTAAELAGKAGRRPEFFATMLERLLNVDGYPVLSKVDGDRRLKLDVETLRMQFGVREP</sequence>
<evidence type="ECO:0008006" key="6">
    <source>
        <dbReference type="Google" id="ProtNLM"/>
    </source>
</evidence>
<organism evidence="4 5">
    <name type="scientific">Saccharomonospora amisosensis</name>
    <dbReference type="NCBI Taxonomy" id="1128677"/>
    <lineage>
        <taxon>Bacteria</taxon>
        <taxon>Bacillati</taxon>
        <taxon>Actinomycetota</taxon>
        <taxon>Actinomycetes</taxon>
        <taxon>Pseudonocardiales</taxon>
        <taxon>Pseudonocardiaceae</taxon>
        <taxon>Saccharomonospora</taxon>
    </lineage>
</organism>
<dbReference type="RefSeq" id="WP_167176977.1">
    <property type="nucleotide sequence ID" value="NZ_JAAOYM010000002.1"/>
</dbReference>
<evidence type="ECO:0000256" key="1">
    <source>
        <dbReference type="SAM" id="MobiDB-lite"/>
    </source>
</evidence>
<evidence type="ECO:0000259" key="2">
    <source>
        <dbReference type="Pfam" id="PF25861"/>
    </source>
</evidence>
<comment type="caution">
    <text evidence="4">The sequence shown here is derived from an EMBL/GenBank/DDBJ whole genome shotgun (WGS) entry which is preliminary data.</text>
</comment>
<evidence type="ECO:0000313" key="5">
    <source>
        <dbReference type="Proteomes" id="UP000545493"/>
    </source>
</evidence>
<dbReference type="InterPro" id="IPR047992">
    <property type="entry name" value="BREX_PglZ"/>
</dbReference>
<dbReference type="InterPro" id="IPR058882">
    <property type="entry name" value="PglZ_C"/>
</dbReference>
<dbReference type="NCBIfam" id="NF033446">
    <property type="entry name" value="BREX_PglZ_2"/>
    <property type="match status" value="1"/>
</dbReference>
<gene>
    <name evidence="4" type="ORF">FHU38_005063</name>
</gene>